<keyword evidence="3" id="KW-1185">Reference proteome</keyword>
<sequence>MLTLKEVSSKPVHSHSKSQNTHHVADCHFPKIDKQDDEFVYSGCSICRGQLRTYDGEFCRRCDQRTGIQQFSKVMVQVADKSGVKLLAQVGQKIFGDISPKSPQEFSQLPKAKQLEVLQAFFKPDRKYNIILTKLEHDNKGFAYILDAVMSSEHPGSYRDWGAAREATEVIAISSTSEDDEAEDDTKTARQPFSSSGPGTATEVTVVDAKTGLPAGTPKKLDFALSDDDEYIQRPVSSLMGRKNKRVISDSSDEEEGSLNESSRSGEPTPKKVPQAGLADRFRTFAQSKPGSSTQGVPETKAENRARSQTEKGKVFKAGFHTLAKRDNCYWPATVQKYNSARVGEVLIKFFGMNKSEVRLEHELLRPSGWLQPGRMVQVSRLRGGDVPASSRNREGRVIRVIGGRDVPKRYEVEFDIQGGKNKISEFEFNLLGIHEEERTKGCFDFNSQEEYLGSEKMVLNESDDDGTPSTSGSRRPAERSGARTKKASVIDVDSAEEFINDEEDLIAAKSLSRSRTRSPSNASAVEEIAPGEVVFVKWQQGKAMIYYPATVKKKARGDEYVVKWFSGSDETPSVEMKSIKRVPDLVTVGQIATYLTDADPLNEEEGTISKVDGKGNKTEVDLYFPKKKNGYAAKTLHSIPLKELVFYASTVGKRMGSRKK</sequence>
<feature type="region of interest" description="Disordered" evidence="1">
    <location>
        <begin position="1"/>
        <end position="20"/>
    </location>
</feature>
<accession>A0A1D1UWT6</accession>
<reference evidence="2 3" key="1">
    <citation type="journal article" date="2016" name="Nat. Commun.">
        <title>Extremotolerant tardigrade genome and improved radiotolerance of human cultured cells by tardigrade-unique protein.</title>
        <authorList>
            <person name="Hashimoto T."/>
            <person name="Horikawa D.D."/>
            <person name="Saito Y."/>
            <person name="Kuwahara H."/>
            <person name="Kozuka-Hata H."/>
            <person name="Shin-I T."/>
            <person name="Minakuchi Y."/>
            <person name="Ohishi K."/>
            <person name="Motoyama A."/>
            <person name="Aizu T."/>
            <person name="Enomoto A."/>
            <person name="Kondo K."/>
            <person name="Tanaka S."/>
            <person name="Hara Y."/>
            <person name="Koshikawa S."/>
            <person name="Sagara H."/>
            <person name="Miura T."/>
            <person name="Yokobori S."/>
            <person name="Miyagawa K."/>
            <person name="Suzuki Y."/>
            <person name="Kubo T."/>
            <person name="Oyama M."/>
            <person name="Kohara Y."/>
            <person name="Fujiyama A."/>
            <person name="Arakawa K."/>
            <person name="Katayama T."/>
            <person name="Toyoda A."/>
            <person name="Kunieda T."/>
        </authorList>
    </citation>
    <scope>NUCLEOTIDE SEQUENCE [LARGE SCALE GENOMIC DNA]</scope>
    <source>
        <strain evidence="2 3">YOKOZUNA-1</strain>
    </source>
</reference>
<evidence type="ECO:0000313" key="2">
    <source>
        <dbReference type="EMBL" id="GAU93951.1"/>
    </source>
</evidence>
<feature type="region of interest" description="Disordered" evidence="1">
    <location>
        <begin position="242"/>
        <end position="274"/>
    </location>
</feature>
<feature type="compositionally biased region" description="Basic and acidic residues" evidence="1">
    <location>
        <begin position="300"/>
        <end position="312"/>
    </location>
</feature>
<dbReference type="Proteomes" id="UP000186922">
    <property type="component" value="Unassembled WGS sequence"/>
</dbReference>
<evidence type="ECO:0000313" key="3">
    <source>
        <dbReference type="Proteomes" id="UP000186922"/>
    </source>
</evidence>
<dbReference type="AlphaFoldDB" id="A0A1D1UWT6"/>
<organism evidence="2 3">
    <name type="scientific">Ramazzottius varieornatus</name>
    <name type="common">Water bear</name>
    <name type="synonym">Tardigrade</name>
    <dbReference type="NCBI Taxonomy" id="947166"/>
    <lineage>
        <taxon>Eukaryota</taxon>
        <taxon>Metazoa</taxon>
        <taxon>Ecdysozoa</taxon>
        <taxon>Tardigrada</taxon>
        <taxon>Eutardigrada</taxon>
        <taxon>Parachela</taxon>
        <taxon>Hypsibioidea</taxon>
        <taxon>Ramazzottiidae</taxon>
        <taxon>Ramazzottius</taxon>
    </lineage>
</organism>
<dbReference type="CDD" id="cd04508">
    <property type="entry name" value="Tudor_SF"/>
    <property type="match status" value="1"/>
</dbReference>
<feature type="compositionally biased region" description="Polar residues" evidence="1">
    <location>
        <begin position="286"/>
        <end position="297"/>
    </location>
</feature>
<name>A0A1D1UWT6_RAMVA</name>
<comment type="caution">
    <text evidence="2">The sequence shown here is derived from an EMBL/GenBank/DDBJ whole genome shotgun (WGS) entry which is preliminary data.</text>
</comment>
<proteinExistence type="predicted"/>
<feature type="compositionally biased region" description="Polar residues" evidence="1">
    <location>
        <begin position="191"/>
        <end position="203"/>
    </location>
</feature>
<dbReference type="EMBL" id="BDGG01000002">
    <property type="protein sequence ID" value="GAU93951.1"/>
    <property type="molecule type" value="Genomic_DNA"/>
</dbReference>
<feature type="region of interest" description="Disordered" evidence="1">
    <location>
        <begin position="173"/>
        <end position="203"/>
    </location>
</feature>
<protein>
    <submittedName>
        <fullName evidence="2">Uncharacterized protein</fullName>
    </submittedName>
</protein>
<gene>
    <name evidence="2" type="primary">RvY_05804-1</name>
    <name evidence="2" type="synonym">RvY_05804.1</name>
    <name evidence="2" type="ORF">RvY_05804</name>
</gene>
<evidence type="ECO:0000256" key="1">
    <source>
        <dbReference type="SAM" id="MobiDB-lite"/>
    </source>
</evidence>
<feature type="region of interest" description="Disordered" evidence="1">
    <location>
        <begin position="460"/>
        <end position="487"/>
    </location>
</feature>
<feature type="region of interest" description="Disordered" evidence="1">
    <location>
        <begin position="286"/>
        <end position="312"/>
    </location>
</feature>